<protein>
    <submittedName>
        <fullName evidence="2">Putative phosphodiesterase</fullName>
    </submittedName>
</protein>
<dbReference type="PANTHER" id="PTHR37844:SF2">
    <property type="entry name" value="SER_THR PROTEIN PHOSPHATASE SUPERFAMILY (AFU_ORTHOLOGUE AFUA_1G14840)"/>
    <property type="match status" value="1"/>
</dbReference>
<dbReference type="Pfam" id="PF00149">
    <property type="entry name" value="Metallophos"/>
    <property type="match status" value="1"/>
</dbReference>
<evidence type="ECO:0000259" key="1">
    <source>
        <dbReference type="Pfam" id="PF00149"/>
    </source>
</evidence>
<dbReference type="GO" id="GO:0016787">
    <property type="term" value="F:hydrolase activity"/>
    <property type="evidence" value="ECO:0007669"/>
    <property type="project" value="InterPro"/>
</dbReference>
<gene>
    <name evidence="2" type="ORF">HNR60_001609</name>
</gene>
<proteinExistence type="predicted"/>
<dbReference type="InterPro" id="IPR029052">
    <property type="entry name" value="Metallo-depent_PP-like"/>
</dbReference>
<dbReference type="Gene3D" id="3.60.21.10">
    <property type="match status" value="1"/>
</dbReference>
<dbReference type="AlphaFoldDB" id="A0A7W7Z308"/>
<comment type="caution">
    <text evidence="2">The sequence shown here is derived from an EMBL/GenBank/DDBJ whole genome shotgun (WGS) entry which is preliminary data.</text>
</comment>
<sequence>MRILIASDLHIEHGGMTWTPPPDVEFDVAVFAGDVAGSPIEAVKWLAAQPALADKRIIFVAGNHEFYGGIIEDRIGAGKSAAAHADVHFLDADDAPLIEGVRFIGCTLWTDYRFQTKGRAGLDAGWRLNDPLRILTVADGRSIAQFSPQHAARRHIAERRWLTDKLAEHADEACVVVTHHGCHPGSLHPRYAGAGAVNASFISDMSAEIATYQPALWVHGHVHDTHDYTVGDTRVVCNPRGYPLAHGMSENAGFMPAFVVEIEQPRPRLSL</sequence>
<keyword evidence="3" id="KW-1185">Reference proteome</keyword>
<evidence type="ECO:0000313" key="3">
    <source>
        <dbReference type="Proteomes" id="UP000542353"/>
    </source>
</evidence>
<dbReference type="PANTHER" id="PTHR37844">
    <property type="entry name" value="SER/THR PROTEIN PHOSPHATASE SUPERFAMILY (AFU_ORTHOLOGUE AFUA_1G14840)"/>
    <property type="match status" value="1"/>
</dbReference>
<dbReference type="InterPro" id="IPR004843">
    <property type="entry name" value="Calcineurin-like_PHP"/>
</dbReference>
<accession>A0A7W7Z308</accession>
<dbReference type="RefSeq" id="WP_184256166.1">
    <property type="nucleotide sequence ID" value="NZ_JACHIH010000007.1"/>
</dbReference>
<reference evidence="2 3" key="1">
    <citation type="submission" date="2020-08" db="EMBL/GenBank/DDBJ databases">
        <title>Genomic Encyclopedia of Type Strains, Phase IV (KMG-IV): sequencing the most valuable type-strain genomes for metagenomic binning, comparative biology and taxonomic classification.</title>
        <authorList>
            <person name="Goeker M."/>
        </authorList>
    </citation>
    <scope>NUCLEOTIDE SEQUENCE [LARGE SCALE GENOMIC DNA]</scope>
    <source>
        <strain evidence="2 3">DSM 12706</strain>
    </source>
</reference>
<dbReference type="SUPFAM" id="SSF56300">
    <property type="entry name" value="Metallo-dependent phosphatases"/>
    <property type="match status" value="1"/>
</dbReference>
<dbReference type="Proteomes" id="UP000542353">
    <property type="component" value="Unassembled WGS sequence"/>
</dbReference>
<feature type="domain" description="Calcineurin-like phosphoesterase" evidence="1">
    <location>
        <begin position="1"/>
        <end position="223"/>
    </location>
</feature>
<organism evidence="2 3">
    <name type="scientific">Rhodopseudomonas rhenobacensis</name>
    <dbReference type="NCBI Taxonomy" id="87461"/>
    <lineage>
        <taxon>Bacteria</taxon>
        <taxon>Pseudomonadati</taxon>
        <taxon>Pseudomonadota</taxon>
        <taxon>Alphaproteobacteria</taxon>
        <taxon>Hyphomicrobiales</taxon>
        <taxon>Nitrobacteraceae</taxon>
        <taxon>Rhodopseudomonas</taxon>
    </lineage>
</organism>
<evidence type="ECO:0000313" key="2">
    <source>
        <dbReference type="EMBL" id="MBB5046860.1"/>
    </source>
</evidence>
<name>A0A7W7Z308_9BRAD</name>
<dbReference type="EMBL" id="JACHIH010000007">
    <property type="protein sequence ID" value="MBB5046860.1"/>
    <property type="molecule type" value="Genomic_DNA"/>
</dbReference>